<keyword evidence="4" id="KW-1185">Reference proteome</keyword>
<feature type="compositionally biased region" description="Low complexity" evidence="1">
    <location>
        <begin position="143"/>
        <end position="164"/>
    </location>
</feature>
<dbReference type="STRING" id="471704.A0A151JPT1"/>
<protein>
    <recommendedName>
        <fullName evidence="2">Phospholipase A2-like domain-containing protein</fullName>
    </recommendedName>
</protein>
<dbReference type="AlphaFoldDB" id="A0A151JPT1"/>
<dbReference type="EMBL" id="KQ978742">
    <property type="protein sequence ID" value="KYN28707.1"/>
    <property type="molecule type" value="Genomic_DNA"/>
</dbReference>
<feature type="domain" description="Phospholipase A2-like" evidence="2">
    <location>
        <begin position="36"/>
        <end position="97"/>
    </location>
</feature>
<dbReference type="InterPro" id="IPR036444">
    <property type="entry name" value="PLipase_A2_dom_sf"/>
</dbReference>
<dbReference type="InterPro" id="IPR013607">
    <property type="entry name" value="Phospholipase_A2-like"/>
</dbReference>
<proteinExistence type="predicted"/>
<feature type="region of interest" description="Disordered" evidence="1">
    <location>
        <begin position="143"/>
        <end position="171"/>
    </location>
</feature>
<accession>A0A151JPT1</accession>
<dbReference type="GO" id="GO:0005198">
    <property type="term" value="F:structural molecule activity"/>
    <property type="evidence" value="ECO:0007669"/>
    <property type="project" value="InterPro"/>
</dbReference>
<name>A0A151JPT1_9HYME</name>
<evidence type="ECO:0000256" key="1">
    <source>
        <dbReference type="SAM" id="MobiDB-lite"/>
    </source>
</evidence>
<dbReference type="Pfam" id="PF08398">
    <property type="entry name" value="Phospholip_A2_4"/>
    <property type="match status" value="1"/>
</dbReference>
<evidence type="ECO:0000313" key="4">
    <source>
        <dbReference type="Proteomes" id="UP000078492"/>
    </source>
</evidence>
<reference evidence="3 4" key="1">
    <citation type="submission" date="2015-09" db="EMBL/GenBank/DDBJ databases">
        <title>Trachymyrmex cornetzi WGS genome.</title>
        <authorList>
            <person name="Nygaard S."/>
            <person name="Hu H."/>
            <person name="Boomsma J."/>
            <person name="Zhang G."/>
        </authorList>
    </citation>
    <scope>NUCLEOTIDE SEQUENCE [LARGE SCALE GENOMIC DNA]</scope>
    <source>
        <strain evidence="3">Tcor2-1</strain>
        <tissue evidence="3">Whole body</tissue>
    </source>
</reference>
<dbReference type="GO" id="GO:0004623">
    <property type="term" value="F:phospholipase A2 activity"/>
    <property type="evidence" value="ECO:0007669"/>
    <property type="project" value="InterPro"/>
</dbReference>
<dbReference type="Gene3D" id="1.20.90.10">
    <property type="entry name" value="Phospholipase A2 domain"/>
    <property type="match status" value="1"/>
</dbReference>
<dbReference type="Proteomes" id="UP000078492">
    <property type="component" value="Unassembled WGS sequence"/>
</dbReference>
<evidence type="ECO:0000313" key="3">
    <source>
        <dbReference type="EMBL" id="KYN28707.1"/>
    </source>
</evidence>
<dbReference type="GO" id="GO:0006644">
    <property type="term" value="P:phospholipid metabolic process"/>
    <property type="evidence" value="ECO:0007669"/>
    <property type="project" value="InterPro"/>
</dbReference>
<dbReference type="GO" id="GO:0050482">
    <property type="term" value="P:arachidonate secretion"/>
    <property type="evidence" value="ECO:0007669"/>
    <property type="project" value="InterPro"/>
</dbReference>
<organism evidence="3 4">
    <name type="scientific">Trachymyrmex cornetzi</name>
    <dbReference type="NCBI Taxonomy" id="471704"/>
    <lineage>
        <taxon>Eukaryota</taxon>
        <taxon>Metazoa</taxon>
        <taxon>Ecdysozoa</taxon>
        <taxon>Arthropoda</taxon>
        <taxon>Hexapoda</taxon>
        <taxon>Insecta</taxon>
        <taxon>Pterygota</taxon>
        <taxon>Neoptera</taxon>
        <taxon>Endopterygota</taxon>
        <taxon>Hymenoptera</taxon>
        <taxon>Apocrita</taxon>
        <taxon>Aculeata</taxon>
        <taxon>Formicoidea</taxon>
        <taxon>Formicidae</taxon>
        <taxon>Myrmicinae</taxon>
        <taxon>Trachymyrmex</taxon>
    </lineage>
</organism>
<evidence type="ECO:0000259" key="2">
    <source>
        <dbReference type="Pfam" id="PF08398"/>
    </source>
</evidence>
<sequence length="171" mass="19253">MIGSLEESAVFRQSVSAVLYLLFILFCLKFELRFDLICPGYQFCGPGTRLEKQLARGDRGINLLDAACREHDIAYSHSNDLVERQVADNILAEKARKRITASDSTLRERAAATAIWAAMNAKTKIDMGLKQRRRRRARGFFRQRNAAARRPARSTAARRSPIIGRRGGGSR</sequence>
<gene>
    <name evidence="3" type="ORF">ALC57_01873</name>
</gene>